<reference evidence="4" key="1">
    <citation type="submission" date="2018-11" db="EMBL/GenBank/DDBJ databases">
        <authorList>
            <consortium name="Pathogen Informatics"/>
        </authorList>
    </citation>
    <scope>NUCLEOTIDE SEQUENCE</scope>
</reference>
<dbReference type="Proteomes" id="UP000784294">
    <property type="component" value="Unassembled WGS sequence"/>
</dbReference>
<dbReference type="SMART" id="SM01339">
    <property type="entry name" value="NODP"/>
    <property type="match status" value="1"/>
</dbReference>
<dbReference type="GO" id="GO:0016020">
    <property type="term" value="C:membrane"/>
    <property type="evidence" value="ECO:0007669"/>
    <property type="project" value="InterPro"/>
</dbReference>
<gene>
    <name evidence="4" type="ORF">PXEA_LOCUS29958</name>
</gene>
<protein>
    <recommendedName>
        <fullName evidence="3">Notch NODP domain-containing protein</fullName>
    </recommendedName>
</protein>
<keyword evidence="5" id="KW-1185">Reference proteome</keyword>
<feature type="compositionally biased region" description="Low complexity" evidence="1">
    <location>
        <begin position="445"/>
        <end position="470"/>
    </location>
</feature>
<feature type="region of interest" description="Disordered" evidence="1">
    <location>
        <begin position="64"/>
        <end position="97"/>
    </location>
</feature>
<proteinExistence type="predicted"/>
<evidence type="ECO:0000259" key="3">
    <source>
        <dbReference type="SMART" id="SM01339"/>
    </source>
</evidence>
<feature type="region of interest" description="Disordered" evidence="1">
    <location>
        <begin position="429"/>
        <end position="475"/>
    </location>
</feature>
<dbReference type="InterPro" id="IPR011656">
    <property type="entry name" value="Notch_NODP_dom"/>
</dbReference>
<evidence type="ECO:0000313" key="4">
    <source>
        <dbReference type="EMBL" id="VEL36518.1"/>
    </source>
</evidence>
<keyword evidence="2" id="KW-0472">Membrane</keyword>
<evidence type="ECO:0000256" key="2">
    <source>
        <dbReference type="SAM" id="Phobius"/>
    </source>
</evidence>
<organism evidence="4 5">
    <name type="scientific">Protopolystoma xenopodis</name>
    <dbReference type="NCBI Taxonomy" id="117903"/>
    <lineage>
        <taxon>Eukaryota</taxon>
        <taxon>Metazoa</taxon>
        <taxon>Spiralia</taxon>
        <taxon>Lophotrochozoa</taxon>
        <taxon>Platyhelminthes</taxon>
        <taxon>Monogenea</taxon>
        <taxon>Polyopisthocotylea</taxon>
        <taxon>Polystomatidea</taxon>
        <taxon>Polystomatidae</taxon>
        <taxon>Protopolystoma</taxon>
    </lineage>
</organism>
<dbReference type="Gene3D" id="3.30.70.3310">
    <property type="match status" value="1"/>
</dbReference>
<name>A0A3S5FG81_9PLAT</name>
<keyword evidence="2" id="KW-1133">Transmembrane helix</keyword>
<sequence length="818" mass="87958">MTPISQLSTDDILPSPSCTGPLRSAFLSWLSRLLQARVVVQRSLADARPMVFPIHMLPRPQLISSETSQHTHPEQKGHRSRLKRDRRATGQKSSVPIGKDESIIGSRVYFKVDNSVCNIIGASCFHKTESAAQFIAATLHTNRLHPTNHNSFLNSEASHSHINSRNRPVRLAPPIDILAVQSVDHEVSTLPFSFAAAASTSSTMAVTTMNPITGGKILPPAGRASEDGGAQSETWFQGQWRRGMKLPVSPHLVYTLLGLICLFMLALLVGVLYTVAQQHFGSPGSHSQHNQQSRSTLGRYPLHTVSTNVFHRRPFIQKIRTSKIWFPEGCNSRSSPRKLVDSTPQRYGPVGNSLAAYSRQPAPLSGLQQHVTMAPSAIIALPRWFRRSTLNATEQPQKLLRAKLGGEFGQHGGLELGEVEDIKAEDVEAEFDEEPTASSGQEAATSNITTGTSLTGSTSGNSSRTSTTSSRAPGLDTARASLLKLEDEVACTRPFDLAGSLHTRTSGSSKDTSLETTTLLHDSVFIGPQALVSSGVAGSPDPQRISPIKVQDRKMVELVGQLPAHRPSVSPRPVGKSQSVLGAPLLAFNPGPTESSEWCGFEFSQKLESSFLAASKPECESLRFPSITSSKPELSPFSSSSSSADQTICYTSRLTGCLDRQLLANEQKPGLLSDNIQTPSHLLVPTTQNEVVSQVDFTPSTSSNLIARATTAVTMTTIALTTLTTIKPHHNFNSYGSKGGPGRVDLGNSMTPSHIPASGIRPQPLTDREGDWVTTFHDLVDNLLSGNGLGGCLTKNSLCGACCMDRGKPGQCQGPTSL</sequence>
<dbReference type="AlphaFoldDB" id="A0A3S5FG81"/>
<comment type="caution">
    <text evidence="4">The sequence shown here is derived from an EMBL/GenBank/DDBJ whole genome shotgun (WGS) entry which is preliminary data.</text>
</comment>
<dbReference type="GO" id="GO:0030154">
    <property type="term" value="P:cell differentiation"/>
    <property type="evidence" value="ECO:0007669"/>
    <property type="project" value="InterPro"/>
</dbReference>
<accession>A0A3S5FG81</accession>
<evidence type="ECO:0000256" key="1">
    <source>
        <dbReference type="SAM" id="MobiDB-lite"/>
    </source>
</evidence>
<feature type="domain" description="Notch NODP" evidence="3">
    <location>
        <begin position="102"/>
        <end position="164"/>
    </location>
</feature>
<feature type="transmembrane region" description="Helical" evidence="2">
    <location>
        <begin position="252"/>
        <end position="276"/>
    </location>
</feature>
<dbReference type="Pfam" id="PF07684">
    <property type="entry name" value="NODP"/>
    <property type="match status" value="1"/>
</dbReference>
<keyword evidence="2" id="KW-0812">Transmembrane</keyword>
<dbReference type="GO" id="GO:0007219">
    <property type="term" value="P:Notch signaling pathway"/>
    <property type="evidence" value="ECO:0007669"/>
    <property type="project" value="InterPro"/>
</dbReference>
<evidence type="ECO:0000313" key="5">
    <source>
        <dbReference type="Proteomes" id="UP000784294"/>
    </source>
</evidence>
<dbReference type="EMBL" id="CAAALY010252439">
    <property type="protein sequence ID" value="VEL36518.1"/>
    <property type="molecule type" value="Genomic_DNA"/>
</dbReference>